<dbReference type="AlphaFoldDB" id="A0A645JH60"/>
<reference evidence="1" key="1">
    <citation type="submission" date="2019-08" db="EMBL/GenBank/DDBJ databases">
        <authorList>
            <person name="Kucharzyk K."/>
            <person name="Murdoch R.W."/>
            <person name="Higgins S."/>
            <person name="Loffler F."/>
        </authorList>
    </citation>
    <scope>NUCLEOTIDE SEQUENCE</scope>
</reference>
<sequence>MEWLACDFRLEYNRLVLYLDGKIAGVAHLNPPIQSCNFAVEVDNSALVQIKDVFIRDL</sequence>
<organism evidence="1">
    <name type="scientific">bioreactor metagenome</name>
    <dbReference type="NCBI Taxonomy" id="1076179"/>
    <lineage>
        <taxon>unclassified sequences</taxon>
        <taxon>metagenomes</taxon>
        <taxon>ecological metagenomes</taxon>
    </lineage>
</organism>
<protein>
    <recommendedName>
        <fullName evidence="2">Galectin</fullName>
    </recommendedName>
</protein>
<comment type="caution">
    <text evidence="1">The sequence shown here is derived from an EMBL/GenBank/DDBJ whole genome shotgun (WGS) entry which is preliminary data.</text>
</comment>
<evidence type="ECO:0000313" key="1">
    <source>
        <dbReference type="EMBL" id="MPN62776.1"/>
    </source>
</evidence>
<evidence type="ECO:0008006" key="2">
    <source>
        <dbReference type="Google" id="ProtNLM"/>
    </source>
</evidence>
<proteinExistence type="predicted"/>
<dbReference type="EMBL" id="VSSQ01141307">
    <property type="protein sequence ID" value="MPN62776.1"/>
    <property type="molecule type" value="Genomic_DNA"/>
</dbReference>
<accession>A0A645JH60</accession>
<gene>
    <name evidence="1" type="ORF">SDC9_210529</name>
</gene>
<name>A0A645JH60_9ZZZZ</name>